<dbReference type="AlphaFoldDB" id="A0A3G6J395"/>
<protein>
    <recommendedName>
        <fullName evidence="1">DUF1023 domain-containing protein</fullName>
    </recommendedName>
</protein>
<dbReference type="InterPro" id="IPR010427">
    <property type="entry name" value="DUF1023"/>
</dbReference>
<dbReference type="InterPro" id="IPR029058">
    <property type="entry name" value="AB_hydrolase_fold"/>
</dbReference>
<feature type="domain" description="DUF1023" evidence="1">
    <location>
        <begin position="154"/>
        <end position="282"/>
    </location>
</feature>
<gene>
    <name evidence="2" type="ORF">CGERO_01250</name>
</gene>
<evidence type="ECO:0000313" key="2">
    <source>
        <dbReference type="EMBL" id="AZA10584.1"/>
    </source>
</evidence>
<keyword evidence="3" id="KW-1185">Reference proteome</keyword>
<dbReference type="KEGG" id="cgk:CGERO_01250"/>
<dbReference type="Proteomes" id="UP000271587">
    <property type="component" value="Chromosome"/>
</dbReference>
<evidence type="ECO:0000259" key="1">
    <source>
        <dbReference type="Pfam" id="PF06259"/>
    </source>
</evidence>
<dbReference type="SUPFAM" id="SSF53474">
    <property type="entry name" value="alpha/beta-Hydrolases"/>
    <property type="match status" value="1"/>
</dbReference>
<dbReference type="Gene3D" id="3.40.50.1820">
    <property type="entry name" value="alpha/beta hydrolase"/>
    <property type="match status" value="1"/>
</dbReference>
<dbReference type="OrthoDB" id="5969911at2"/>
<dbReference type="EMBL" id="CP033897">
    <property type="protein sequence ID" value="AZA10584.1"/>
    <property type="molecule type" value="Genomic_DNA"/>
</dbReference>
<sequence>MSLPLKSGELLTSALLHREHAQTLQSLAQEQRQRWQQGFALVEGEAFEAGQAMLGRNLEAWLKPAGIFEQASAILEQTAKAQAELEQWMHRLSHIPQFILDAIPALNGTFALISALGNELDAACAAELNSLCAQAQDTPALGNLDGAQVLQLGDGTAVVAFGSLDEASSIITMVPGVGSSNPETWPEKIEDARTVAASTGAATVAWMGYVAPPNVVGGIAHRPAHQGAAALQEFQDSLRQRNPDAKLIVLGHSYGSTVTGLAAHEGLEADTIIYAGSPGVKGYPKNEDTKIIATLNAQDPIGLSGNNFGAIHGLDPASAGYRSEKWPIAARGHSYVDKAEFLERLKTEVE</sequence>
<dbReference type="RefSeq" id="WP_123933008.1">
    <property type="nucleotide sequence ID" value="NZ_CP033897.1"/>
</dbReference>
<name>A0A3G6J395_9CORY</name>
<dbReference type="Pfam" id="PF06259">
    <property type="entry name" value="Abhydrolase_8"/>
    <property type="match status" value="1"/>
</dbReference>
<evidence type="ECO:0000313" key="3">
    <source>
        <dbReference type="Proteomes" id="UP000271587"/>
    </source>
</evidence>
<proteinExistence type="predicted"/>
<accession>A0A3G6J395</accession>
<reference evidence="2 3" key="1">
    <citation type="submission" date="2018-11" db="EMBL/GenBank/DDBJ databases">
        <authorList>
            <person name="Kleinhagauer T."/>
            <person name="Glaeser S.P."/>
            <person name="Spergser J."/>
            <person name="Ruckert C."/>
            <person name="Kaempfer P."/>
            <person name="Busse H.-J."/>
        </authorList>
    </citation>
    <scope>NUCLEOTIDE SEQUENCE [LARGE SCALE GENOMIC DNA]</scope>
    <source>
        <strain evidence="2 3">W8</strain>
    </source>
</reference>
<organism evidence="2 3">
    <name type="scientific">Corynebacterium gerontici</name>
    <dbReference type="NCBI Taxonomy" id="2079234"/>
    <lineage>
        <taxon>Bacteria</taxon>
        <taxon>Bacillati</taxon>
        <taxon>Actinomycetota</taxon>
        <taxon>Actinomycetes</taxon>
        <taxon>Mycobacteriales</taxon>
        <taxon>Corynebacteriaceae</taxon>
        <taxon>Corynebacterium</taxon>
    </lineage>
</organism>